<dbReference type="PROSITE" id="PS51257">
    <property type="entry name" value="PROKAR_LIPOPROTEIN"/>
    <property type="match status" value="1"/>
</dbReference>
<feature type="chain" id="PRO_5043437173" evidence="1">
    <location>
        <begin position="24"/>
        <end position="241"/>
    </location>
</feature>
<dbReference type="RefSeq" id="WP_353719975.1">
    <property type="nucleotide sequence ID" value="NZ_CP159289.1"/>
</dbReference>
<evidence type="ECO:0000256" key="1">
    <source>
        <dbReference type="SAM" id="SignalP"/>
    </source>
</evidence>
<organism evidence="2">
    <name type="scientific">Dyadobacter sp. 676</name>
    <dbReference type="NCBI Taxonomy" id="3088362"/>
    <lineage>
        <taxon>Bacteria</taxon>
        <taxon>Pseudomonadati</taxon>
        <taxon>Bacteroidota</taxon>
        <taxon>Cytophagia</taxon>
        <taxon>Cytophagales</taxon>
        <taxon>Spirosomataceae</taxon>
        <taxon>Dyadobacter</taxon>
    </lineage>
</organism>
<accession>A0AAU8FJA0</accession>
<name>A0AAU8FJA0_9BACT</name>
<protein>
    <submittedName>
        <fullName evidence="2">Uncharacterized protein</fullName>
    </submittedName>
</protein>
<reference evidence="2" key="1">
    <citation type="submission" date="2024-06" db="EMBL/GenBank/DDBJ databases">
        <title>Sequencing and assembly of the genome of Dyadobacter sp. strain 676, a symbiont of Cyamopsis tetragonoloba.</title>
        <authorList>
            <person name="Guro P."/>
            <person name="Sazanova A."/>
            <person name="Kuznetsova I."/>
            <person name="Belimov A."/>
            <person name="Safronova V."/>
        </authorList>
    </citation>
    <scope>NUCLEOTIDE SEQUENCE</scope>
    <source>
        <strain evidence="2">676</strain>
    </source>
</reference>
<dbReference type="AlphaFoldDB" id="A0AAU8FJA0"/>
<dbReference type="EMBL" id="CP159289">
    <property type="protein sequence ID" value="XCH24660.1"/>
    <property type="molecule type" value="Genomic_DNA"/>
</dbReference>
<sequence length="241" mass="26527">MNKIIRLILAIVFLTACCRVANAQLTVFNVPSSEITDRGRLSFQQQFEISEQVESSTTITYGLGKGWEVGLDVFNLDYNLKTRHFESNDLTDSIPYAPLLMANAQKNFELPNGISIGLGGIAGTNLSGHHRAAFVYYGYSNLLFETGPLGQYKFVAGPYVSNHRYLSRGPVAGFQGGLDAGIWYQKLHLLADWISGSHQKGRLTLGIGVYLTDQIPLSLGWQRRNSDGSQAAVVQLTILPK</sequence>
<evidence type="ECO:0000313" key="2">
    <source>
        <dbReference type="EMBL" id="XCH24660.1"/>
    </source>
</evidence>
<keyword evidence="1" id="KW-0732">Signal</keyword>
<gene>
    <name evidence="2" type="ORF">ABV298_30950</name>
</gene>
<proteinExistence type="predicted"/>
<feature type="signal peptide" evidence="1">
    <location>
        <begin position="1"/>
        <end position="23"/>
    </location>
</feature>